<proteinExistence type="predicted"/>
<dbReference type="Proteomes" id="UP000675047">
    <property type="component" value="Unassembled WGS sequence"/>
</dbReference>
<dbReference type="AlphaFoldDB" id="A0A940XCE8"/>
<accession>A0A940XCE8</accession>
<dbReference type="RefSeq" id="WP_210668109.1">
    <property type="nucleotide sequence ID" value="NZ_JAGFBV010000040.1"/>
</dbReference>
<organism evidence="1 2">
    <name type="scientific">Flavobacterium geliluteum</name>
    <dbReference type="NCBI Taxonomy" id="2816120"/>
    <lineage>
        <taxon>Bacteria</taxon>
        <taxon>Pseudomonadati</taxon>
        <taxon>Bacteroidota</taxon>
        <taxon>Flavobacteriia</taxon>
        <taxon>Flavobacteriales</taxon>
        <taxon>Flavobacteriaceae</taxon>
        <taxon>Flavobacterium</taxon>
    </lineage>
</organism>
<sequence>MKPFYGWYKQVMVYSSVDEKQRIFMSENKKVECFNHGLRNRAFVCKHLIGGDAKEFWEPFDSDPTRQYPDGELNAWCDECDKILIKEGEWNEKSETFAQIQLICDECFFQMKKLNNGSSNSK</sequence>
<dbReference type="EMBL" id="JAGFBV010000040">
    <property type="protein sequence ID" value="MBP4139922.1"/>
    <property type="molecule type" value="Genomic_DNA"/>
</dbReference>
<keyword evidence="2" id="KW-1185">Reference proteome</keyword>
<name>A0A940XCE8_9FLAO</name>
<comment type="caution">
    <text evidence="1">The sequence shown here is derived from an EMBL/GenBank/DDBJ whole genome shotgun (WGS) entry which is preliminary data.</text>
</comment>
<evidence type="ECO:0000313" key="1">
    <source>
        <dbReference type="EMBL" id="MBP4139922.1"/>
    </source>
</evidence>
<gene>
    <name evidence="1" type="ORF">J3495_17755</name>
</gene>
<evidence type="ECO:0000313" key="2">
    <source>
        <dbReference type="Proteomes" id="UP000675047"/>
    </source>
</evidence>
<reference evidence="1 2" key="1">
    <citation type="submission" date="2021-03" db="EMBL/GenBank/DDBJ databases">
        <title>Flavobacterium Flabelliformis Sp. Nov. And Flavobacterium Geliluteum Sp. Nov., Two Novel Multidrug Resistant Psychrophilic Species Isolated From Antarctica.</title>
        <authorList>
            <person name="Kralova S."/>
            <person name="Busse H.J."/>
            <person name="Bezdicek M."/>
            <person name="Nykrynova M."/>
            <person name="Kroupova E."/>
            <person name="Krsek D."/>
            <person name="Sedlacek I."/>
        </authorList>
    </citation>
    <scope>NUCLEOTIDE SEQUENCE [LARGE SCALE GENOMIC DNA]</scope>
    <source>
        <strain evidence="1 2">P7388</strain>
    </source>
</reference>
<protein>
    <submittedName>
        <fullName evidence="1">Uncharacterized protein</fullName>
    </submittedName>
</protein>